<evidence type="ECO:0000256" key="1">
    <source>
        <dbReference type="SAM" id="MobiDB-lite"/>
    </source>
</evidence>
<name>A0A918X919_9ACTN</name>
<dbReference type="Proteomes" id="UP000638353">
    <property type="component" value="Unassembled WGS sequence"/>
</dbReference>
<comment type="caution">
    <text evidence="2">The sequence shown here is derived from an EMBL/GenBank/DDBJ whole genome shotgun (WGS) entry which is preliminary data.</text>
</comment>
<dbReference type="EMBL" id="BMVC01000031">
    <property type="protein sequence ID" value="GHD18838.1"/>
    <property type="molecule type" value="Genomic_DNA"/>
</dbReference>
<feature type="region of interest" description="Disordered" evidence="1">
    <location>
        <begin position="32"/>
        <end position="68"/>
    </location>
</feature>
<feature type="compositionally biased region" description="Low complexity" evidence="1">
    <location>
        <begin position="45"/>
        <end position="68"/>
    </location>
</feature>
<organism evidence="2 3">
    <name type="scientific">Streptomyces finlayi</name>
    <dbReference type="NCBI Taxonomy" id="67296"/>
    <lineage>
        <taxon>Bacteria</taxon>
        <taxon>Bacillati</taxon>
        <taxon>Actinomycetota</taxon>
        <taxon>Actinomycetes</taxon>
        <taxon>Kitasatosporales</taxon>
        <taxon>Streptomycetaceae</taxon>
        <taxon>Streptomyces</taxon>
    </lineage>
</organism>
<protein>
    <recommendedName>
        <fullName evidence="4">Secreted protein/lipoprotein</fullName>
    </recommendedName>
</protein>
<dbReference type="RefSeq" id="WP_189828409.1">
    <property type="nucleotide sequence ID" value="NZ_BMVC01000031.1"/>
</dbReference>
<evidence type="ECO:0000313" key="3">
    <source>
        <dbReference type="Proteomes" id="UP000638353"/>
    </source>
</evidence>
<sequence>MSRTAPQTNTPGPRPRMRAALTIAGTLLTLTATGCTTQAPPPDAKPTTDTQATSSTTPSPATSSADPLAAEKAAALTSYDNFLREQARAYEIVNVEATSVNKYVSGNALKQVHMDVQSLKGAGNHAEGAPKNDSKVTKISMGGKLPTATITSCLDVTPVKIIDKQGKTVPHAGSLSKYIAVTTLEKWPNGWMVLDEGPEGRACTPRA</sequence>
<reference evidence="2" key="2">
    <citation type="submission" date="2020-09" db="EMBL/GenBank/DDBJ databases">
        <authorList>
            <person name="Sun Q."/>
            <person name="Ohkuma M."/>
        </authorList>
    </citation>
    <scope>NUCLEOTIDE SEQUENCE</scope>
    <source>
        <strain evidence="2">JCM 4637</strain>
    </source>
</reference>
<proteinExistence type="predicted"/>
<evidence type="ECO:0000313" key="2">
    <source>
        <dbReference type="EMBL" id="GHD18838.1"/>
    </source>
</evidence>
<dbReference type="PROSITE" id="PS51257">
    <property type="entry name" value="PROKAR_LIPOPROTEIN"/>
    <property type="match status" value="1"/>
</dbReference>
<gene>
    <name evidence="2" type="ORF">GCM10010334_82040</name>
</gene>
<dbReference type="AlphaFoldDB" id="A0A918X919"/>
<accession>A0A918X919</accession>
<evidence type="ECO:0008006" key="4">
    <source>
        <dbReference type="Google" id="ProtNLM"/>
    </source>
</evidence>
<reference evidence="2" key="1">
    <citation type="journal article" date="2014" name="Int. J. Syst. Evol. Microbiol.">
        <title>Complete genome sequence of Corynebacterium casei LMG S-19264T (=DSM 44701T), isolated from a smear-ripened cheese.</title>
        <authorList>
            <consortium name="US DOE Joint Genome Institute (JGI-PGF)"/>
            <person name="Walter F."/>
            <person name="Albersmeier A."/>
            <person name="Kalinowski J."/>
            <person name="Ruckert C."/>
        </authorList>
    </citation>
    <scope>NUCLEOTIDE SEQUENCE</scope>
    <source>
        <strain evidence="2">JCM 4637</strain>
    </source>
</reference>